<evidence type="ECO:0000313" key="2">
    <source>
        <dbReference type="EMBL" id="KAK8878546.1"/>
    </source>
</evidence>
<organism evidence="2 3">
    <name type="scientific">Tritrichomonas musculus</name>
    <dbReference type="NCBI Taxonomy" id="1915356"/>
    <lineage>
        <taxon>Eukaryota</taxon>
        <taxon>Metamonada</taxon>
        <taxon>Parabasalia</taxon>
        <taxon>Tritrichomonadida</taxon>
        <taxon>Tritrichomonadidae</taxon>
        <taxon>Tritrichomonas</taxon>
    </lineage>
</organism>
<feature type="compositionally biased region" description="Polar residues" evidence="1">
    <location>
        <begin position="123"/>
        <end position="133"/>
    </location>
</feature>
<keyword evidence="3" id="KW-1185">Reference proteome</keyword>
<reference evidence="2 3" key="1">
    <citation type="submission" date="2024-04" db="EMBL/GenBank/DDBJ databases">
        <title>Tritrichomonas musculus Genome.</title>
        <authorList>
            <person name="Alves-Ferreira E."/>
            <person name="Grigg M."/>
            <person name="Lorenzi H."/>
            <person name="Galac M."/>
        </authorList>
    </citation>
    <scope>NUCLEOTIDE SEQUENCE [LARGE SCALE GENOMIC DNA]</scope>
    <source>
        <strain evidence="2 3">EAF2021</strain>
    </source>
</reference>
<evidence type="ECO:0000313" key="3">
    <source>
        <dbReference type="Proteomes" id="UP001470230"/>
    </source>
</evidence>
<dbReference type="Proteomes" id="UP001470230">
    <property type="component" value="Unassembled WGS sequence"/>
</dbReference>
<proteinExistence type="predicted"/>
<gene>
    <name evidence="2" type="ORF">M9Y10_005326</name>
</gene>
<feature type="region of interest" description="Disordered" evidence="1">
    <location>
        <begin position="53"/>
        <end position="78"/>
    </location>
</feature>
<name>A0ABR2JM01_9EUKA</name>
<comment type="caution">
    <text evidence="2">The sequence shown here is derived from an EMBL/GenBank/DDBJ whole genome shotgun (WGS) entry which is preliminary data.</text>
</comment>
<feature type="compositionally biased region" description="Basic and acidic residues" evidence="1">
    <location>
        <begin position="69"/>
        <end position="78"/>
    </location>
</feature>
<feature type="compositionally biased region" description="Basic and acidic residues" evidence="1">
    <location>
        <begin position="111"/>
        <end position="122"/>
    </location>
</feature>
<accession>A0ABR2JM01</accession>
<evidence type="ECO:0000256" key="1">
    <source>
        <dbReference type="SAM" id="MobiDB-lite"/>
    </source>
</evidence>
<sequence>MRNVHSFIYTNQKYEFEQEEDYRNKYRDEENEITDQKQRITRDFNEMMKNIKRMNNETEEENSFLYSDNKSKKKEEKVPPVFIPQSKIDFESQNIRYPKYSPTIYPYVSPVKEKSPSKRFQERMSTIKFSESDNGNDDSF</sequence>
<protein>
    <submittedName>
        <fullName evidence="2">Uncharacterized protein</fullName>
    </submittedName>
</protein>
<feature type="region of interest" description="Disordered" evidence="1">
    <location>
        <begin position="111"/>
        <end position="140"/>
    </location>
</feature>
<dbReference type="EMBL" id="JAPFFF010000011">
    <property type="protein sequence ID" value="KAK8878546.1"/>
    <property type="molecule type" value="Genomic_DNA"/>
</dbReference>